<dbReference type="SUPFAM" id="SSF53720">
    <property type="entry name" value="ALDH-like"/>
    <property type="match status" value="1"/>
</dbReference>
<dbReference type="PANTHER" id="PTHR43353:SF6">
    <property type="entry name" value="CYTOPLASMIC ALDEHYDE DEHYDROGENASE (EUROFUNG)"/>
    <property type="match status" value="1"/>
</dbReference>
<feature type="domain" description="Aldehyde dehydrogenase" evidence="2">
    <location>
        <begin position="51"/>
        <end position="492"/>
    </location>
</feature>
<dbReference type="InterPro" id="IPR016162">
    <property type="entry name" value="Ald_DH_N"/>
</dbReference>
<dbReference type="InterPro" id="IPR016163">
    <property type="entry name" value="Ald_DH_C"/>
</dbReference>
<evidence type="ECO:0000259" key="2">
    <source>
        <dbReference type="Pfam" id="PF00171"/>
    </source>
</evidence>
<dbReference type="Gene3D" id="3.40.309.10">
    <property type="entry name" value="Aldehyde Dehydrogenase, Chain A, domain 2"/>
    <property type="match status" value="1"/>
</dbReference>
<evidence type="ECO:0000313" key="4">
    <source>
        <dbReference type="Proteomes" id="UP000295578"/>
    </source>
</evidence>
<proteinExistence type="predicted"/>
<dbReference type="InterPro" id="IPR015590">
    <property type="entry name" value="Aldehyde_DH_dom"/>
</dbReference>
<keyword evidence="1" id="KW-0560">Oxidoreductase</keyword>
<dbReference type="PANTHER" id="PTHR43353">
    <property type="entry name" value="SUCCINATE-SEMIALDEHYDE DEHYDROGENASE, MITOCHONDRIAL"/>
    <property type="match status" value="1"/>
</dbReference>
<gene>
    <name evidence="3" type="ORF">E1293_04585</name>
</gene>
<dbReference type="RefSeq" id="WP_132194120.1">
    <property type="nucleotide sequence ID" value="NZ_SMKY01000011.1"/>
</dbReference>
<sequence length="533" mass="57554">MKSYSLYIGGEDVEGAGWTYAIRASALLRDARAAFKLKRGLELGRDGVEPNEDVVGRCARSGPEDNERALRAAREASRTYGTFPLKVRSRILRDFNRTLAERTGELIDILVAEGHPRRLAQWEVSGMLRGTDETTVSWYETQLRQTFLAGGNRLDLVRKPDGVVCVNPPQNASGSNGTLGVFALLAGNAVVVKAPRTTPLSVMFVYRDVMAPILDRYSAPPGTLNLISGPTVPILNSWIGSPLVDDILFFGDSTVGLQVGQRCLAEGKKAILELAGNDGFVVWEDADIEAAARALEECFYGSSQICMVPKYAIVHPAVADAFIELVLERVRKLRPGYPEDPAVLLSPVLKVDRFFDFIAEARTGGGEVLCGGGRVDVDGMPAADGLFCEPTVLRIDGLDRAGALSCVKEETFFPLLPIIVPESRPGDRLLREVIDVVNANGYGLRNSFWSGDDQIARRFAEQVTNGGLLKINDSHIGFVSPLSTHGGTGLTGGPYGELNYVGLRTTHLQGISWGDGDPRPLDARVTAAGAAKE</sequence>
<dbReference type="EMBL" id="SMKY01000011">
    <property type="protein sequence ID" value="TDD89636.1"/>
    <property type="molecule type" value="Genomic_DNA"/>
</dbReference>
<dbReference type="Proteomes" id="UP000295578">
    <property type="component" value="Unassembled WGS sequence"/>
</dbReference>
<dbReference type="AlphaFoldDB" id="A0A4R5BV99"/>
<dbReference type="Pfam" id="PF00171">
    <property type="entry name" value="Aldedh"/>
    <property type="match status" value="1"/>
</dbReference>
<reference evidence="3 4" key="1">
    <citation type="submission" date="2019-03" db="EMBL/GenBank/DDBJ databases">
        <title>Draft genome sequences of novel Actinobacteria.</title>
        <authorList>
            <person name="Sahin N."/>
            <person name="Ay H."/>
            <person name="Saygin H."/>
        </authorList>
    </citation>
    <scope>NUCLEOTIDE SEQUENCE [LARGE SCALE GENOMIC DNA]</scope>
    <source>
        <strain evidence="3 4">DSM 45941</strain>
    </source>
</reference>
<comment type="caution">
    <text evidence="3">The sequence shown here is derived from an EMBL/GenBank/DDBJ whole genome shotgun (WGS) entry which is preliminary data.</text>
</comment>
<evidence type="ECO:0000256" key="1">
    <source>
        <dbReference type="ARBA" id="ARBA00023002"/>
    </source>
</evidence>
<accession>A0A4R5BV99</accession>
<dbReference type="GO" id="GO:0009450">
    <property type="term" value="P:gamma-aminobutyric acid catabolic process"/>
    <property type="evidence" value="ECO:0007669"/>
    <property type="project" value="TreeGrafter"/>
</dbReference>
<evidence type="ECO:0000313" key="3">
    <source>
        <dbReference type="EMBL" id="TDD89636.1"/>
    </source>
</evidence>
<dbReference type="InterPro" id="IPR016161">
    <property type="entry name" value="Ald_DH/histidinol_DH"/>
</dbReference>
<dbReference type="Gene3D" id="3.40.605.10">
    <property type="entry name" value="Aldehyde Dehydrogenase, Chain A, domain 1"/>
    <property type="match status" value="1"/>
</dbReference>
<organism evidence="3 4">
    <name type="scientific">Actinomadura darangshiensis</name>
    <dbReference type="NCBI Taxonomy" id="705336"/>
    <lineage>
        <taxon>Bacteria</taxon>
        <taxon>Bacillati</taxon>
        <taxon>Actinomycetota</taxon>
        <taxon>Actinomycetes</taxon>
        <taxon>Streptosporangiales</taxon>
        <taxon>Thermomonosporaceae</taxon>
        <taxon>Actinomadura</taxon>
    </lineage>
</organism>
<keyword evidence="4" id="KW-1185">Reference proteome</keyword>
<dbReference type="GO" id="GO:0004777">
    <property type="term" value="F:succinate-semialdehyde dehydrogenase (NAD+) activity"/>
    <property type="evidence" value="ECO:0007669"/>
    <property type="project" value="TreeGrafter"/>
</dbReference>
<protein>
    <submittedName>
        <fullName evidence="3">Aldehyde dehydrogenase</fullName>
    </submittedName>
</protein>
<dbReference type="InterPro" id="IPR050740">
    <property type="entry name" value="Aldehyde_DH_Superfamily"/>
</dbReference>
<name>A0A4R5BV99_9ACTN</name>
<dbReference type="OrthoDB" id="3284578at2"/>